<dbReference type="AlphaFoldDB" id="A0A6B2L559"/>
<dbReference type="CDD" id="cd00027">
    <property type="entry name" value="BRCT"/>
    <property type="match status" value="1"/>
</dbReference>
<protein>
    <recommendedName>
        <fullName evidence="3">BRCT domain-containing protein</fullName>
    </recommendedName>
</protein>
<dbReference type="GO" id="GO:0006270">
    <property type="term" value="P:DNA replication initiation"/>
    <property type="evidence" value="ECO:0007669"/>
    <property type="project" value="TreeGrafter"/>
</dbReference>
<dbReference type="SUPFAM" id="SSF52113">
    <property type="entry name" value="BRCT domain"/>
    <property type="match status" value="2"/>
</dbReference>
<dbReference type="Pfam" id="PF00533">
    <property type="entry name" value="BRCT"/>
    <property type="match status" value="1"/>
</dbReference>
<dbReference type="FunFam" id="3.40.50.10190:FF:000010">
    <property type="entry name" value="DNA topoisomerase II binding protein 1"/>
    <property type="match status" value="1"/>
</dbReference>
<evidence type="ECO:0000256" key="2">
    <source>
        <dbReference type="SAM" id="MobiDB-lite"/>
    </source>
</evidence>
<feature type="compositionally biased region" description="Basic and acidic residues" evidence="2">
    <location>
        <begin position="400"/>
        <end position="415"/>
    </location>
</feature>
<name>A0A6B2L559_9EUKA</name>
<dbReference type="EMBL" id="GIBP01003214">
    <property type="protein sequence ID" value="NDV32183.1"/>
    <property type="molecule type" value="Transcribed_RNA"/>
</dbReference>
<dbReference type="PROSITE" id="PS50172">
    <property type="entry name" value="BRCT"/>
    <property type="match status" value="2"/>
</dbReference>
<evidence type="ECO:0000259" key="3">
    <source>
        <dbReference type="PROSITE" id="PS50172"/>
    </source>
</evidence>
<dbReference type="CDD" id="cd17731">
    <property type="entry name" value="BRCT_TopBP1_rpt2_like"/>
    <property type="match status" value="1"/>
</dbReference>
<feature type="compositionally biased region" description="Basic and acidic residues" evidence="2">
    <location>
        <begin position="309"/>
        <end position="320"/>
    </location>
</feature>
<dbReference type="InterPro" id="IPR036420">
    <property type="entry name" value="BRCT_dom_sf"/>
</dbReference>
<dbReference type="InterPro" id="IPR001357">
    <property type="entry name" value="BRCT_dom"/>
</dbReference>
<dbReference type="Pfam" id="PF12738">
    <property type="entry name" value="PTCB-BRCT"/>
    <property type="match status" value="1"/>
</dbReference>
<feature type="domain" description="BRCT" evidence="3">
    <location>
        <begin position="73"/>
        <end position="159"/>
    </location>
</feature>
<dbReference type="SMART" id="SM00292">
    <property type="entry name" value="BRCT"/>
    <property type="match status" value="2"/>
</dbReference>
<dbReference type="GO" id="GO:0007095">
    <property type="term" value="P:mitotic G2 DNA damage checkpoint signaling"/>
    <property type="evidence" value="ECO:0007669"/>
    <property type="project" value="TreeGrafter"/>
</dbReference>
<keyword evidence="1" id="KW-0677">Repeat</keyword>
<dbReference type="Gene3D" id="3.40.50.10190">
    <property type="entry name" value="BRCT domain"/>
    <property type="match status" value="3"/>
</dbReference>
<feature type="region of interest" description="Disordered" evidence="2">
    <location>
        <begin position="309"/>
        <end position="360"/>
    </location>
</feature>
<proteinExistence type="predicted"/>
<dbReference type="GO" id="GO:0033314">
    <property type="term" value="P:mitotic DNA replication checkpoint signaling"/>
    <property type="evidence" value="ECO:0007669"/>
    <property type="project" value="TreeGrafter"/>
</dbReference>
<evidence type="ECO:0000313" key="4">
    <source>
        <dbReference type="EMBL" id="NDV32183.1"/>
    </source>
</evidence>
<evidence type="ECO:0000256" key="1">
    <source>
        <dbReference type="ARBA" id="ARBA00022737"/>
    </source>
</evidence>
<dbReference type="PANTHER" id="PTHR13561">
    <property type="entry name" value="DNA REPLICATION REGULATOR DPB11-RELATED"/>
    <property type="match status" value="1"/>
</dbReference>
<feature type="region of interest" description="Disordered" evidence="2">
    <location>
        <begin position="392"/>
        <end position="415"/>
    </location>
</feature>
<reference evidence="4" key="1">
    <citation type="journal article" date="2020" name="J. Eukaryot. Microbiol.">
        <title>De novo Sequencing, Assembly and Annotation of the Transcriptome for the Free-Living Testate Amoeba Arcella intermedia.</title>
        <authorList>
            <person name="Ribeiro G.M."/>
            <person name="Porfirio-Sousa A.L."/>
            <person name="Maurer-Alcala X.X."/>
            <person name="Katz L.A."/>
            <person name="Lahr D.J.G."/>
        </authorList>
    </citation>
    <scope>NUCLEOTIDE SEQUENCE</scope>
</reference>
<sequence>MKDGQSLREALSLNGASIVDQPGEGVLYVHDSFQSDNELFSQLCTCGTRVISPKCIHESISHMKPLPAITHPLFARFMEGITICFENSQEMEEMRSLCLYMGGHTEDTLTDLSCYFITTKVGSIQYQLARYRTIPILSPEWVKECWRSEKLVPIKEYLLKPFAGCAVSVTGLSAATRNEIQRLIKEYGGEYTANLTKRCTHLISRMPQGIKYRYALEWGIHCVSVNWLFDSINAQVCADETQYFLPMSEATRHALFNPLFTSTRDFNRLSPALREKHISQLQRPSHSHSFRISSRDNLTIKVRKSDVKIVGRGPEIKDTPKPPPRTTKTPNFKFQVPLSKSTKIKLPDTQMKEPQNPRNTEDQYQLLQNLLDSCNKAIQHYQQIAQKPDTQDLLSLLSQPEEKKQIGNKEKTKSQ</sequence>
<accession>A0A6B2L559</accession>
<dbReference type="PANTHER" id="PTHR13561:SF20">
    <property type="entry name" value="DNA TOPOISOMERASE 2-BINDING PROTEIN 1"/>
    <property type="match status" value="1"/>
</dbReference>
<organism evidence="4">
    <name type="scientific">Arcella intermedia</name>
    <dbReference type="NCBI Taxonomy" id="1963864"/>
    <lineage>
        <taxon>Eukaryota</taxon>
        <taxon>Amoebozoa</taxon>
        <taxon>Tubulinea</taxon>
        <taxon>Elardia</taxon>
        <taxon>Arcellinida</taxon>
        <taxon>Sphaerothecina</taxon>
        <taxon>Arcellidae</taxon>
        <taxon>Arcella</taxon>
    </lineage>
</organism>
<dbReference type="InterPro" id="IPR059215">
    <property type="entry name" value="BRCT2_TopBP1-like"/>
</dbReference>
<feature type="domain" description="BRCT" evidence="3">
    <location>
        <begin position="157"/>
        <end position="245"/>
    </location>
</feature>